<organism evidence="1 2">
    <name type="scientific">Sutcliffiella rhizosphaerae</name>
    <dbReference type="NCBI Taxonomy" id="2880967"/>
    <lineage>
        <taxon>Bacteria</taxon>
        <taxon>Bacillati</taxon>
        <taxon>Bacillota</taxon>
        <taxon>Bacilli</taxon>
        <taxon>Bacillales</taxon>
        <taxon>Bacillaceae</taxon>
        <taxon>Sutcliffiella</taxon>
    </lineage>
</organism>
<dbReference type="Proteomes" id="UP000789833">
    <property type="component" value="Unassembled WGS sequence"/>
</dbReference>
<protein>
    <submittedName>
        <fullName evidence="1">Uncharacterized protein</fullName>
    </submittedName>
</protein>
<dbReference type="RefSeq" id="WP_230499192.1">
    <property type="nucleotide sequence ID" value="NZ_CAKJTJ010000001.1"/>
</dbReference>
<evidence type="ECO:0000313" key="2">
    <source>
        <dbReference type="Proteomes" id="UP000789833"/>
    </source>
</evidence>
<proteinExistence type="predicted"/>
<evidence type="ECO:0000313" key="1">
    <source>
        <dbReference type="EMBL" id="CAG9619237.1"/>
    </source>
</evidence>
<comment type="caution">
    <text evidence="1">The sequence shown here is derived from an EMBL/GenBank/DDBJ whole genome shotgun (WGS) entry which is preliminary data.</text>
</comment>
<gene>
    <name evidence="1" type="ORF">BACCIP111883_00004</name>
</gene>
<reference evidence="1 2" key="1">
    <citation type="submission" date="2021-10" db="EMBL/GenBank/DDBJ databases">
        <authorList>
            <person name="Criscuolo A."/>
        </authorList>
    </citation>
    <scope>NUCLEOTIDE SEQUENCE [LARGE SCALE GENOMIC DNA]</scope>
    <source>
        <strain evidence="2">CIP 111883</strain>
    </source>
</reference>
<sequence>MIECSVIEHFHCTDKVLKITDVPVGAFDLGNLTVWVYVQMTKSTNENNCLRMFSK</sequence>
<dbReference type="EMBL" id="CAKJTJ010000001">
    <property type="protein sequence ID" value="CAG9619237.1"/>
    <property type="molecule type" value="Genomic_DNA"/>
</dbReference>
<keyword evidence="2" id="KW-1185">Reference proteome</keyword>
<name>A0ABM8YH63_9BACI</name>
<accession>A0ABM8YH63</accession>